<gene>
    <name evidence="2" type="ORF">SAMN05216232_0807</name>
</gene>
<dbReference type="EMBL" id="FOEH01000001">
    <property type="protein sequence ID" value="SEP76203.1"/>
    <property type="molecule type" value="Genomic_DNA"/>
</dbReference>
<sequence>MKILFITTLYPGYKEQSRQKTSYALHYFAKDWVKSGHEVNVIRLWPKYSKLFSFTNKGKQADEYGNEAEFNLDGVSVNRQIINKYPKIDYLSKDIQEVYNYITKNIKNDFIPDVIVCHMINPSLYIASLLKEELNKPLMLVMHHSDISQLQSMKKRLNKYRHAEQFIDRIGFRSHKLYKEFGTLPILNNNLLKDAFIINSGINRKDIISIEKIRQKIMSPPKIIFIASSMIPLKNIDVVIKAFDEISKKHNIKLRIAGDGPEREKLLGLAKKSNAQENIEFLGYIPREAVMEHMEKSDIYVMVSSPETFGLVYVEAMGNGCITIGSKGEGIDGTIINGENGFLSEPGNIHDLKLTLLKVLRLDKTEREKITNNALETAKNQTQEQLAMYYLEVMKETIDNYKNN</sequence>
<feature type="domain" description="Glycosyl transferase family 1" evidence="1">
    <location>
        <begin position="212"/>
        <end position="374"/>
    </location>
</feature>
<dbReference type="CDD" id="cd03801">
    <property type="entry name" value="GT4_PimA-like"/>
    <property type="match status" value="1"/>
</dbReference>
<dbReference type="Pfam" id="PF00534">
    <property type="entry name" value="Glycos_transf_1"/>
    <property type="match status" value="1"/>
</dbReference>
<dbReference type="InterPro" id="IPR001296">
    <property type="entry name" value="Glyco_trans_1"/>
</dbReference>
<evidence type="ECO:0000259" key="1">
    <source>
        <dbReference type="Pfam" id="PF00534"/>
    </source>
</evidence>
<dbReference type="Gene3D" id="3.40.50.2000">
    <property type="entry name" value="Glycogen Phosphorylase B"/>
    <property type="match status" value="2"/>
</dbReference>
<dbReference type="PANTHER" id="PTHR45947">
    <property type="entry name" value="SULFOQUINOVOSYL TRANSFERASE SQD2"/>
    <property type="match status" value="1"/>
</dbReference>
<dbReference type="InterPro" id="IPR050194">
    <property type="entry name" value="Glycosyltransferase_grp1"/>
</dbReference>
<proteinExistence type="predicted"/>
<keyword evidence="3" id="KW-1185">Reference proteome</keyword>
<evidence type="ECO:0000313" key="3">
    <source>
        <dbReference type="Proteomes" id="UP000198733"/>
    </source>
</evidence>
<reference evidence="2 3" key="1">
    <citation type="submission" date="2016-10" db="EMBL/GenBank/DDBJ databases">
        <authorList>
            <person name="Varghese N."/>
            <person name="Submissions S."/>
        </authorList>
    </citation>
    <scope>NUCLEOTIDE SEQUENCE [LARGE SCALE GENOMIC DNA]</scope>
    <source>
        <strain evidence="2 3">CGMCC 1.7734</strain>
    </source>
</reference>
<dbReference type="RefSeq" id="WP_092502415.1">
    <property type="nucleotide sequence ID" value="NZ_FOEH01000001.1"/>
</dbReference>
<dbReference type="SUPFAM" id="SSF53756">
    <property type="entry name" value="UDP-Glycosyltransferase/glycogen phosphorylase"/>
    <property type="match status" value="1"/>
</dbReference>
<protein>
    <submittedName>
        <fullName evidence="2">Glycosyltransferase involved in cell wall bisynthesis</fullName>
    </submittedName>
</protein>
<organism evidence="2 3">
    <name type="scientific">Virgibacillus subterraneus</name>
    <dbReference type="NCBI Taxonomy" id="621109"/>
    <lineage>
        <taxon>Bacteria</taxon>
        <taxon>Bacillati</taxon>
        <taxon>Bacillota</taxon>
        <taxon>Bacilli</taxon>
        <taxon>Bacillales</taxon>
        <taxon>Bacillaceae</taxon>
        <taxon>Virgibacillus</taxon>
    </lineage>
</organism>
<name>A0A1H9AII5_9BACI</name>
<dbReference type="PANTHER" id="PTHR45947:SF3">
    <property type="entry name" value="SULFOQUINOVOSYL TRANSFERASE SQD2"/>
    <property type="match status" value="1"/>
</dbReference>
<accession>A0A1H9AII5</accession>
<comment type="caution">
    <text evidence="2">The sequence shown here is derived from an EMBL/GenBank/DDBJ whole genome shotgun (WGS) entry which is preliminary data.</text>
</comment>
<dbReference type="Proteomes" id="UP000198733">
    <property type="component" value="Unassembled WGS sequence"/>
</dbReference>
<evidence type="ECO:0000313" key="2">
    <source>
        <dbReference type="EMBL" id="SEP76203.1"/>
    </source>
</evidence>